<dbReference type="Proteomes" id="UP000190683">
    <property type="component" value="Unassembled WGS sequence"/>
</dbReference>
<organism evidence="2 3">
    <name type="scientific">Moraxella porci DSM 25326</name>
    <dbReference type="NCBI Taxonomy" id="573983"/>
    <lineage>
        <taxon>Bacteria</taxon>
        <taxon>Pseudomonadati</taxon>
        <taxon>Pseudomonadota</taxon>
        <taxon>Gammaproteobacteria</taxon>
        <taxon>Moraxellales</taxon>
        <taxon>Moraxellaceae</taxon>
        <taxon>Moraxella</taxon>
    </lineage>
</organism>
<sequence>MHPINEFYLGLRKTTAFDCTLEDLWVLPPSIISVQYFYIEWLFPVDHASKWNKTVPTLHGDELLFFQTNPDIQQKFLTSFDKIIGYFEIERQGNQLFATDTLKARDYWLKPIGHQEKKISRIIRSLAWCGQLDLAKNLQSLALEIIVQKGHLKPDTLHIWRHLLDDLQGGSINHNAIHQMIP</sequence>
<dbReference type="Pfam" id="PF04664">
    <property type="entry name" value="OGFr_N"/>
    <property type="match status" value="1"/>
</dbReference>
<evidence type="ECO:0000313" key="2">
    <source>
        <dbReference type="EMBL" id="OOS24457.1"/>
    </source>
</evidence>
<gene>
    <name evidence="2" type="ORF">B0681_07155</name>
</gene>
<dbReference type="GO" id="GO:0038023">
    <property type="term" value="F:signaling receptor activity"/>
    <property type="evidence" value="ECO:0007669"/>
    <property type="project" value="InterPro"/>
</dbReference>
<evidence type="ECO:0000313" key="3">
    <source>
        <dbReference type="Proteomes" id="UP000190683"/>
    </source>
</evidence>
<accession>A0A1T0CQ28</accession>
<dbReference type="InterPro" id="IPR006757">
    <property type="entry name" value="OGF_rcpt"/>
</dbReference>
<dbReference type="GO" id="GO:0016020">
    <property type="term" value="C:membrane"/>
    <property type="evidence" value="ECO:0007669"/>
    <property type="project" value="InterPro"/>
</dbReference>
<feature type="domain" description="Opioid growth factor receptor (OGFr) conserved" evidence="1">
    <location>
        <begin position="34"/>
        <end position="143"/>
    </location>
</feature>
<reference evidence="2 3" key="1">
    <citation type="submission" date="2017-02" db="EMBL/GenBank/DDBJ databases">
        <title>Draft genome sequence of Moraxella porci CCUG 54912T type strain.</title>
        <authorList>
            <person name="Salva-Serra F."/>
            <person name="Engstrom-Jakobsson H."/>
            <person name="Thorell K."/>
            <person name="Jaen-Luchoro D."/>
            <person name="Gonzales-Siles L."/>
            <person name="Karlsson R."/>
            <person name="Yazdan S."/>
            <person name="Boulund F."/>
            <person name="Johnning A."/>
            <person name="Engstrand L."/>
            <person name="Kristiansson E."/>
            <person name="Moore E."/>
        </authorList>
    </citation>
    <scope>NUCLEOTIDE SEQUENCE [LARGE SCALE GENOMIC DNA]</scope>
    <source>
        <strain evidence="2 3">CCUG 54912</strain>
    </source>
</reference>
<dbReference type="AlphaFoldDB" id="A0A1T0CQ28"/>
<name>A0A1T0CQ28_9GAMM</name>
<dbReference type="RefSeq" id="WP_078318062.1">
    <property type="nucleotide sequence ID" value="NZ_MUYV01000009.1"/>
</dbReference>
<comment type="caution">
    <text evidence="2">The sequence shown here is derived from an EMBL/GenBank/DDBJ whole genome shotgun (WGS) entry which is preliminary data.</text>
</comment>
<dbReference type="EMBL" id="MUYV01000009">
    <property type="protein sequence ID" value="OOS24457.1"/>
    <property type="molecule type" value="Genomic_DNA"/>
</dbReference>
<proteinExistence type="predicted"/>
<dbReference type="STRING" id="573983.B0681_07155"/>
<keyword evidence="3" id="KW-1185">Reference proteome</keyword>
<protein>
    <recommendedName>
        <fullName evidence="1">Opioid growth factor receptor (OGFr) conserved domain-containing protein</fullName>
    </recommendedName>
</protein>
<evidence type="ECO:0000259" key="1">
    <source>
        <dbReference type="Pfam" id="PF04664"/>
    </source>
</evidence>